<dbReference type="Gramene" id="OBART11G07580.1">
    <property type="protein sequence ID" value="OBART11G07580.1"/>
    <property type="gene ID" value="OBART11G07580"/>
</dbReference>
<sequence length="129" mass="14189">MDLPATRDQDDYEVSTRVFVAFGAYALSLIPHPHRILTKPPAAKGGRLGCHSSNGTPTSNNNLLSCISLPSPSLHIISTDWKKGSEAEIGKSRFGQEGRTEWEFQEKLRVFTARVGPIVSFQGWTPGQH</sequence>
<evidence type="ECO:0000313" key="1">
    <source>
        <dbReference type="EnsemblPlants" id="OBART11G07580.1"/>
    </source>
</evidence>
<organism evidence="1">
    <name type="scientific">Oryza barthii</name>
    <dbReference type="NCBI Taxonomy" id="65489"/>
    <lineage>
        <taxon>Eukaryota</taxon>
        <taxon>Viridiplantae</taxon>
        <taxon>Streptophyta</taxon>
        <taxon>Embryophyta</taxon>
        <taxon>Tracheophyta</taxon>
        <taxon>Spermatophyta</taxon>
        <taxon>Magnoliopsida</taxon>
        <taxon>Liliopsida</taxon>
        <taxon>Poales</taxon>
        <taxon>Poaceae</taxon>
        <taxon>BOP clade</taxon>
        <taxon>Oryzoideae</taxon>
        <taxon>Oryzeae</taxon>
        <taxon>Oryzinae</taxon>
        <taxon>Oryza</taxon>
    </lineage>
</organism>
<keyword evidence="2" id="KW-1185">Reference proteome</keyword>
<dbReference type="PaxDb" id="65489-OBART11G07580.1"/>
<dbReference type="HOGENOM" id="CLU_160268_0_0_1"/>
<name>A0A0D3HJW4_9ORYZ</name>
<reference evidence="1" key="2">
    <citation type="submission" date="2015-03" db="UniProtKB">
        <authorList>
            <consortium name="EnsemblPlants"/>
        </authorList>
    </citation>
    <scope>IDENTIFICATION</scope>
</reference>
<reference evidence="1" key="1">
    <citation type="journal article" date="2009" name="Rice">
        <title>De Novo Next Generation Sequencing of Plant Genomes.</title>
        <authorList>
            <person name="Rounsley S."/>
            <person name="Marri P.R."/>
            <person name="Yu Y."/>
            <person name="He R."/>
            <person name="Sisneros N."/>
            <person name="Goicoechea J.L."/>
            <person name="Lee S.J."/>
            <person name="Angelova A."/>
            <person name="Kudrna D."/>
            <person name="Luo M."/>
            <person name="Affourtit J."/>
            <person name="Desany B."/>
            <person name="Knight J."/>
            <person name="Niazi F."/>
            <person name="Egholm M."/>
            <person name="Wing R.A."/>
        </authorList>
    </citation>
    <scope>NUCLEOTIDE SEQUENCE [LARGE SCALE GENOMIC DNA]</scope>
    <source>
        <strain evidence="1">cv. IRGC 105608</strain>
    </source>
</reference>
<accession>A0A0D3HJW4</accession>
<protein>
    <submittedName>
        <fullName evidence="1">Uncharacterized protein</fullName>
    </submittedName>
</protein>
<proteinExistence type="predicted"/>
<dbReference type="EnsemblPlants" id="OBART11G07580.1">
    <property type="protein sequence ID" value="OBART11G07580.1"/>
    <property type="gene ID" value="OBART11G07580"/>
</dbReference>
<dbReference type="AlphaFoldDB" id="A0A0D3HJW4"/>
<dbReference type="Proteomes" id="UP000026960">
    <property type="component" value="Chromosome 11"/>
</dbReference>
<evidence type="ECO:0000313" key="2">
    <source>
        <dbReference type="Proteomes" id="UP000026960"/>
    </source>
</evidence>